<gene>
    <name evidence="1" type="ORF">CQU01_03930</name>
</gene>
<dbReference type="Proteomes" id="UP000321491">
    <property type="component" value="Unassembled WGS sequence"/>
</dbReference>
<sequence length="573" mass="68153">MMNKQSNLGYIYKAMEQVEQCLCKKIETKELSKVRINNKDQYIIFLSIGNSQIRARVFTEKDKDFQKAFQRIKQKAIQLVQKNNMNPEWLKIDVVSEIKRISFIQLENIIAKTRKNYFRYGIAFDPEFRLAFLEQEINGNAMIRSVKKKPLALDETNINHYLKYNKGLRIPFMKEMYRERDVFIFKTRSIFKERMSDKIHELYHGELTNGIRKVNNIKQETKQLIERATYYLANQVKESGQFEYGYFSAFAKKIGTYNILRHSSSLYAMAEGYEVLKDNRILEAIERGLNYLIKEAIVYKEGLPVRTAFVVDHANENEIKLGSNATAILAMTKYMEVTNTDRYLDIAQALAQGILHMKLPDEGFIHVLTYPTFSIKALNRIIYYEGEAIFALLRLYAIDKKELWLEEVKKTFDYFIKNDYWKYHDHWLSYAANELTTYEPEDKYFIFGLKNCHHKLNFIYHRETTFPTFLELTMAAYKMINKIKELQKSELLKYIDEAFLIETIDHRAEYQRVGFFYPELAMYMKKPDLIVDGFFIRHHSFRVRIDDVEHYLSGYCQYLHERIPHLKDADLTI</sequence>
<proteinExistence type="predicted"/>
<protein>
    <recommendedName>
        <fullName evidence="3">Poly (Glycerol-phosphate) alpha-glucosyltransferase</fullName>
    </recommendedName>
</protein>
<reference evidence="1 2" key="1">
    <citation type="submission" date="2019-07" db="EMBL/GenBank/DDBJ databases">
        <title>Whole genome shotgun sequence of Cerasibacillus quisquiliarum NBRC 102429.</title>
        <authorList>
            <person name="Hosoyama A."/>
            <person name="Uohara A."/>
            <person name="Ohji S."/>
            <person name="Ichikawa N."/>
        </authorList>
    </citation>
    <scope>NUCLEOTIDE SEQUENCE [LARGE SCALE GENOMIC DNA]</scope>
    <source>
        <strain evidence="1 2">NBRC 102429</strain>
    </source>
</reference>
<dbReference type="Gene3D" id="1.50.10.20">
    <property type="match status" value="1"/>
</dbReference>
<keyword evidence="2" id="KW-1185">Reference proteome</keyword>
<organism evidence="1 2">
    <name type="scientific">Cerasibacillus quisquiliarum</name>
    <dbReference type="NCBI Taxonomy" id="227865"/>
    <lineage>
        <taxon>Bacteria</taxon>
        <taxon>Bacillati</taxon>
        <taxon>Bacillota</taxon>
        <taxon>Bacilli</taxon>
        <taxon>Bacillales</taxon>
        <taxon>Bacillaceae</taxon>
        <taxon>Cerasibacillus</taxon>
    </lineage>
</organism>
<evidence type="ECO:0008006" key="3">
    <source>
        <dbReference type="Google" id="ProtNLM"/>
    </source>
</evidence>
<name>A0A511UU69_9BACI</name>
<dbReference type="AlphaFoldDB" id="A0A511UU69"/>
<evidence type="ECO:0000313" key="1">
    <source>
        <dbReference type="EMBL" id="GEN30155.1"/>
    </source>
</evidence>
<dbReference type="EMBL" id="BJXW01000005">
    <property type="protein sequence ID" value="GEN30155.1"/>
    <property type="molecule type" value="Genomic_DNA"/>
</dbReference>
<evidence type="ECO:0000313" key="2">
    <source>
        <dbReference type="Proteomes" id="UP000321491"/>
    </source>
</evidence>
<dbReference type="SUPFAM" id="SSF48208">
    <property type="entry name" value="Six-hairpin glycosidases"/>
    <property type="match status" value="1"/>
</dbReference>
<dbReference type="InterPro" id="IPR008928">
    <property type="entry name" value="6-hairpin_glycosidase_sf"/>
</dbReference>
<comment type="caution">
    <text evidence="1">The sequence shown here is derived from an EMBL/GenBank/DDBJ whole genome shotgun (WGS) entry which is preliminary data.</text>
</comment>
<dbReference type="GO" id="GO:0005975">
    <property type="term" value="P:carbohydrate metabolic process"/>
    <property type="evidence" value="ECO:0007669"/>
    <property type="project" value="InterPro"/>
</dbReference>
<accession>A0A511UU69</accession>